<evidence type="ECO:0000313" key="2">
    <source>
        <dbReference type="EMBL" id="PRW89911.1"/>
    </source>
</evidence>
<evidence type="ECO:0000256" key="1">
    <source>
        <dbReference type="SAM" id="MobiDB-lite"/>
    </source>
</evidence>
<dbReference type="RefSeq" id="WP_054919589.1">
    <property type="nucleotide sequence ID" value="NZ_PVUH01000013.1"/>
</dbReference>
<name>A0A2T0I3L8_PSEFL</name>
<proteinExistence type="predicted"/>
<feature type="region of interest" description="Disordered" evidence="1">
    <location>
        <begin position="158"/>
        <end position="187"/>
    </location>
</feature>
<evidence type="ECO:0000313" key="3">
    <source>
        <dbReference type="Proteomes" id="UP000239731"/>
    </source>
</evidence>
<reference evidence="2 3" key="1">
    <citation type="submission" date="2018-03" db="EMBL/GenBank/DDBJ databases">
        <title>Blue discolouration in mozzarella cheese caused by Pseudomonas fluorescens.</title>
        <authorList>
            <person name="Chiesa F."/>
            <person name="Dalmasso A."/>
            <person name="Lomonaco S."/>
        </authorList>
    </citation>
    <scope>NUCLEOTIDE SEQUENCE [LARGE SCALE GENOMIC DNA]</scope>
    <source>
        <strain evidence="2 3">11293</strain>
    </source>
</reference>
<sequence length="187" mass="20843">MAAKCDWAAVERDYRTGCYTNRELGRRHNVSESSIRNRADKYEWQKDLSEMIRQRVREKTGRAAAAAVAEATNDAEIVEQAAEAGAQLVRGHQVVIARTRDITQQYVERIHEQVAAGKITVMTQKGEPVEIDIPLDYVGKSIGHATQSLERLIKLERQAHGLDTDKERESTGKSLEDLLAEAAGDGE</sequence>
<protein>
    <recommendedName>
        <fullName evidence="4">Terminase small subunit</fullName>
    </recommendedName>
</protein>
<dbReference type="AlphaFoldDB" id="A0A2T0I3L8"/>
<organism evidence="2 3">
    <name type="scientific">Pseudomonas fluorescens</name>
    <dbReference type="NCBI Taxonomy" id="294"/>
    <lineage>
        <taxon>Bacteria</taxon>
        <taxon>Pseudomonadati</taxon>
        <taxon>Pseudomonadota</taxon>
        <taxon>Gammaproteobacteria</taxon>
        <taxon>Pseudomonadales</taxon>
        <taxon>Pseudomonadaceae</taxon>
        <taxon>Pseudomonas</taxon>
    </lineage>
</organism>
<evidence type="ECO:0008006" key="4">
    <source>
        <dbReference type="Google" id="ProtNLM"/>
    </source>
</evidence>
<accession>A0A2T0I3L8</accession>
<comment type="caution">
    <text evidence="2">The sequence shown here is derived from an EMBL/GenBank/DDBJ whole genome shotgun (WGS) entry which is preliminary data.</text>
</comment>
<dbReference type="EMBL" id="PVUH01000013">
    <property type="protein sequence ID" value="PRW89911.1"/>
    <property type="molecule type" value="Genomic_DNA"/>
</dbReference>
<gene>
    <name evidence="2" type="ORF">C7A10_19405</name>
</gene>
<dbReference type="Proteomes" id="UP000239731">
    <property type="component" value="Unassembled WGS sequence"/>
</dbReference>
<feature type="compositionally biased region" description="Basic and acidic residues" evidence="1">
    <location>
        <begin position="158"/>
        <end position="176"/>
    </location>
</feature>